<keyword evidence="1" id="KW-0472">Membrane</keyword>
<feature type="transmembrane region" description="Helical" evidence="1">
    <location>
        <begin position="22"/>
        <end position="47"/>
    </location>
</feature>
<comment type="caution">
    <text evidence="2">The sequence shown here is derived from an EMBL/GenBank/DDBJ whole genome shotgun (WGS) entry which is preliminary data.</text>
</comment>
<dbReference type="AlphaFoldDB" id="A0A1F6WNZ7"/>
<name>A0A1F6WNZ7_9BACT</name>
<evidence type="ECO:0000313" key="3">
    <source>
        <dbReference type="Proteomes" id="UP000178184"/>
    </source>
</evidence>
<accession>A0A1F6WNZ7</accession>
<evidence type="ECO:0000256" key="1">
    <source>
        <dbReference type="SAM" id="Phobius"/>
    </source>
</evidence>
<reference evidence="2 3" key="1">
    <citation type="journal article" date="2016" name="Nat. Commun.">
        <title>Thousands of microbial genomes shed light on interconnected biogeochemical processes in an aquifer system.</title>
        <authorList>
            <person name="Anantharaman K."/>
            <person name="Brown C.T."/>
            <person name="Hug L.A."/>
            <person name="Sharon I."/>
            <person name="Castelle C.J."/>
            <person name="Probst A.J."/>
            <person name="Thomas B.C."/>
            <person name="Singh A."/>
            <person name="Wilkins M.J."/>
            <person name="Karaoz U."/>
            <person name="Brodie E.L."/>
            <person name="Williams K.H."/>
            <person name="Hubbard S.S."/>
            <person name="Banfield J.F."/>
        </authorList>
    </citation>
    <scope>NUCLEOTIDE SEQUENCE [LARGE SCALE GENOMIC DNA]</scope>
</reference>
<evidence type="ECO:0000313" key="2">
    <source>
        <dbReference type="EMBL" id="OGI83610.1"/>
    </source>
</evidence>
<organism evidence="2 3">
    <name type="scientific">Candidatus Nomurabacteria bacterium RIFCSPLOWO2_01_FULL_33_17</name>
    <dbReference type="NCBI Taxonomy" id="1801764"/>
    <lineage>
        <taxon>Bacteria</taxon>
        <taxon>Candidatus Nomuraibacteriota</taxon>
    </lineage>
</organism>
<sequence>MYNSTDNKFIPHDDRQHNSPRWANVGVLLAIIIFIVSLALAGAAYFLRKNAEKSASFYEQSLAQSKTRFETGLPIHTFQEFDARLKAAKEILSKHKTFTAVFPLIERITLKNVQFKSFSYNETDSEKKNTIRLFGSAPDYKTVAEQSDQFSKDEEARRYVSNVIFSNLSVNTGNSGGINFEISFEVDPELLSYNRYLMFPKINDPANILPSTIDVPDQGRNGAPVIKNQ</sequence>
<gene>
    <name evidence="2" type="ORF">A2903_01735</name>
</gene>
<dbReference type="EMBL" id="MFUO01000024">
    <property type="protein sequence ID" value="OGI83610.1"/>
    <property type="molecule type" value="Genomic_DNA"/>
</dbReference>
<keyword evidence="1" id="KW-1133">Transmembrane helix</keyword>
<proteinExistence type="predicted"/>
<dbReference type="Proteomes" id="UP000178184">
    <property type="component" value="Unassembled WGS sequence"/>
</dbReference>
<dbReference type="STRING" id="1801764.A2903_01735"/>
<protein>
    <submittedName>
        <fullName evidence="2">Uncharacterized protein</fullName>
    </submittedName>
</protein>
<keyword evidence="1" id="KW-0812">Transmembrane</keyword>